<feature type="region of interest" description="Disordered" evidence="1">
    <location>
        <begin position="101"/>
        <end position="121"/>
    </location>
</feature>
<evidence type="ECO:0000313" key="3">
    <source>
        <dbReference type="Proteomes" id="UP001598130"/>
    </source>
</evidence>
<gene>
    <name evidence="2" type="ORF">OCL97_18850</name>
</gene>
<name>A0ABW6CV88_9CAUL</name>
<reference evidence="2 3" key="1">
    <citation type="submission" date="2022-09" db="EMBL/GenBank/DDBJ databases">
        <title>New species of Phenylobacterium.</title>
        <authorList>
            <person name="Mieszkin S."/>
        </authorList>
    </citation>
    <scope>NUCLEOTIDE SEQUENCE [LARGE SCALE GENOMIC DNA]</scope>
    <source>
        <strain evidence="2 3">HK31-G</strain>
    </source>
</reference>
<organism evidence="2 3">
    <name type="scientific">Phenylobacterium ferrooxidans</name>
    <dbReference type="NCBI Taxonomy" id="2982689"/>
    <lineage>
        <taxon>Bacteria</taxon>
        <taxon>Pseudomonadati</taxon>
        <taxon>Pseudomonadota</taxon>
        <taxon>Alphaproteobacteria</taxon>
        <taxon>Caulobacterales</taxon>
        <taxon>Caulobacteraceae</taxon>
        <taxon>Phenylobacterium</taxon>
    </lineage>
</organism>
<proteinExistence type="predicted"/>
<evidence type="ECO:0000313" key="2">
    <source>
        <dbReference type="EMBL" id="MFD3266021.1"/>
    </source>
</evidence>
<protein>
    <recommendedName>
        <fullName evidence="4">DUF2946 domain-containing protein</fullName>
    </recommendedName>
</protein>
<keyword evidence="3" id="KW-1185">Reference proteome</keyword>
<feature type="region of interest" description="Disordered" evidence="1">
    <location>
        <begin position="45"/>
        <end position="64"/>
    </location>
</feature>
<accession>A0ABW6CV88</accession>
<dbReference type="RefSeq" id="WP_305704231.1">
    <property type="nucleotide sequence ID" value="NZ_JAOTJD010000044.1"/>
</dbReference>
<evidence type="ECO:0008006" key="4">
    <source>
        <dbReference type="Google" id="ProtNLM"/>
    </source>
</evidence>
<feature type="compositionally biased region" description="Pro residues" evidence="1">
    <location>
        <begin position="109"/>
        <end position="121"/>
    </location>
</feature>
<sequence>MAIALRVFIPQGYMLALGVDSGSVPIVLCTPQGVQTVSIDAAGHIVDSPTKTPTDPSGSPAADHPCAFSGSGVAFAAEPPMLVVLAGLRWVHVSVAVESQTTPGRGLAAPPPPPTGPPLQI</sequence>
<comment type="caution">
    <text evidence="2">The sequence shown here is derived from an EMBL/GenBank/DDBJ whole genome shotgun (WGS) entry which is preliminary data.</text>
</comment>
<evidence type="ECO:0000256" key="1">
    <source>
        <dbReference type="SAM" id="MobiDB-lite"/>
    </source>
</evidence>
<dbReference type="EMBL" id="JAOTJD010000044">
    <property type="protein sequence ID" value="MFD3266021.1"/>
    <property type="molecule type" value="Genomic_DNA"/>
</dbReference>
<dbReference type="Proteomes" id="UP001598130">
    <property type="component" value="Unassembled WGS sequence"/>
</dbReference>